<evidence type="ECO:0000256" key="6">
    <source>
        <dbReference type="RuleBase" id="RU000461"/>
    </source>
</evidence>
<keyword evidence="2 5" id="KW-0479">Metal-binding</keyword>
<feature type="binding site" description="axial binding residue" evidence="5">
    <location>
        <position position="461"/>
    </location>
    <ligand>
        <name>heme</name>
        <dbReference type="ChEBI" id="CHEBI:30413"/>
    </ligand>
    <ligandPart>
        <name>Fe</name>
        <dbReference type="ChEBI" id="CHEBI:18248"/>
    </ligandPart>
</feature>
<dbReference type="PANTHER" id="PTHR24305">
    <property type="entry name" value="CYTOCHROME P450"/>
    <property type="match status" value="1"/>
</dbReference>
<keyword evidence="9" id="KW-1185">Reference proteome</keyword>
<dbReference type="VEuPathDB" id="FungiDB:Z520_07298"/>
<evidence type="ECO:0000313" key="9">
    <source>
        <dbReference type="Proteomes" id="UP000053411"/>
    </source>
</evidence>
<keyword evidence="6" id="KW-0503">Monooxygenase</keyword>
<reference evidence="8 9" key="1">
    <citation type="submission" date="2015-01" db="EMBL/GenBank/DDBJ databases">
        <title>The Genome Sequence of Fonsecaea multimorphosa CBS 102226.</title>
        <authorList>
            <consortium name="The Broad Institute Genomics Platform"/>
            <person name="Cuomo C."/>
            <person name="de Hoog S."/>
            <person name="Gorbushina A."/>
            <person name="Stielow B."/>
            <person name="Teixiera M."/>
            <person name="Abouelleil A."/>
            <person name="Chapman S.B."/>
            <person name="Priest M."/>
            <person name="Young S.K."/>
            <person name="Wortman J."/>
            <person name="Nusbaum C."/>
            <person name="Birren B."/>
        </authorList>
    </citation>
    <scope>NUCLEOTIDE SEQUENCE [LARGE SCALE GENOMIC DNA]</scope>
    <source>
        <strain evidence="8 9">CBS 102226</strain>
    </source>
</reference>
<accession>A0A0D2K2A7</accession>
<dbReference type="InterPro" id="IPR017972">
    <property type="entry name" value="Cyt_P450_CS"/>
</dbReference>
<dbReference type="Proteomes" id="UP000053411">
    <property type="component" value="Unassembled WGS sequence"/>
</dbReference>
<keyword evidence="3 6" id="KW-0560">Oxidoreductase</keyword>
<dbReference type="AlphaFoldDB" id="A0A0D2K2A7"/>
<feature type="signal peptide" evidence="7">
    <location>
        <begin position="1"/>
        <end position="15"/>
    </location>
</feature>
<dbReference type="GO" id="GO:0005506">
    <property type="term" value="F:iron ion binding"/>
    <property type="evidence" value="ECO:0007669"/>
    <property type="project" value="InterPro"/>
</dbReference>
<dbReference type="GO" id="GO:0016705">
    <property type="term" value="F:oxidoreductase activity, acting on paired donors, with incorporation or reduction of molecular oxygen"/>
    <property type="evidence" value="ECO:0007669"/>
    <property type="project" value="InterPro"/>
</dbReference>
<dbReference type="Gene3D" id="1.10.630.10">
    <property type="entry name" value="Cytochrome P450"/>
    <property type="match status" value="1"/>
</dbReference>
<keyword evidence="5 6" id="KW-0349">Heme</keyword>
<dbReference type="InterPro" id="IPR036396">
    <property type="entry name" value="Cyt_P450_sf"/>
</dbReference>
<protein>
    <recommendedName>
        <fullName evidence="10">Cytochrome P450 monooxygenase</fullName>
    </recommendedName>
</protein>
<name>A0A0D2K2A7_9EURO</name>
<evidence type="ECO:0000313" key="8">
    <source>
        <dbReference type="EMBL" id="KIX97184.1"/>
    </source>
</evidence>
<dbReference type="GO" id="GO:0004497">
    <property type="term" value="F:monooxygenase activity"/>
    <property type="evidence" value="ECO:0007669"/>
    <property type="project" value="UniProtKB-KW"/>
</dbReference>
<gene>
    <name evidence="8" type="ORF">Z520_07298</name>
</gene>
<dbReference type="InterPro" id="IPR050121">
    <property type="entry name" value="Cytochrome_P450_monoxygenase"/>
</dbReference>
<evidence type="ECO:0000256" key="5">
    <source>
        <dbReference type="PIRSR" id="PIRSR602401-1"/>
    </source>
</evidence>
<dbReference type="InterPro" id="IPR002401">
    <property type="entry name" value="Cyt_P450_E_grp-I"/>
</dbReference>
<sequence length="517" mass="58790">MESSGLLLLLSGVLASSAILLHLFRDPLGHVPGPRIARWTSLWLQFLDFSGYRSLVIHDLHARYGPVVRIAPNELSFSSKRALREIYSPNSDYTKAPRYAAFGRKSLFTMLDKQEHRLRAKRISPVFGPSMLGTVEGIVSAQIEKLVHILESHTDQSIDAMLWFRMLTLDTFGDMFLGTNFGGLDNKRPPEILEDLDNVFPTYWIEWQFPWLFHILCMVPYRPLHQFITTGGRFYKKGAQAFNQYIQLYGRDGERRDLLQRMIAASTEKKIAAPLTDEEIVVELTNLIFAGTDTTGNTFSYMFWELARNPTWQARLRKELQEVSWNGVVPEYKTVAQLPILEAIIQETLRLWPAAPASLPRIASAQGGVIDGTTIPPHVSALSRLEAFARETWALMYVLCNQTLVSCQSLTIQRDPEVFPSPEYFRPERWLAEDEAGKSLQSDLDTMRDSMLVWGKGSRTCLGKSIAMMELKLGLAAIIRRLSPQLASEKTNEDMEMRDHFVLIAKGGRCLLRYEKA</sequence>
<dbReference type="PRINTS" id="PR00463">
    <property type="entry name" value="EP450I"/>
</dbReference>
<evidence type="ECO:0008006" key="10">
    <source>
        <dbReference type="Google" id="ProtNLM"/>
    </source>
</evidence>
<evidence type="ECO:0000256" key="2">
    <source>
        <dbReference type="ARBA" id="ARBA00022723"/>
    </source>
</evidence>
<evidence type="ECO:0000256" key="1">
    <source>
        <dbReference type="ARBA" id="ARBA00001971"/>
    </source>
</evidence>
<keyword evidence="4 5" id="KW-0408">Iron</keyword>
<dbReference type="PROSITE" id="PS00086">
    <property type="entry name" value="CYTOCHROME_P450"/>
    <property type="match status" value="1"/>
</dbReference>
<dbReference type="EMBL" id="KN848075">
    <property type="protein sequence ID" value="KIX97184.1"/>
    <property type="molecule type" value="Genomic_DNA"/>
</dbReference>
<dbReference type="OrthoDB" id="1470350at2759"/>
<dbReference type="InterPro" id="IPR001128">
    <property type="entry name" value="Cyt_P450"/>
</dbReference>
<dbReference type="PANTHER" id="PTHR24305:SF164">
    <property type="entry name" value="P450, PUTATIVE (EUROFUNG)-RELATED"/>
    <property type="match status" value="1"/>
</dbReference>
<evidence type="ECO:0000256" key="7">
    <source>
        <dbReference type="SAM" id="SignalP"/>
    </source>
</evidence>
<dbReference type="GeneID" id="27713044"/>
<comment type="similarity">
    <text evidence="6">Belongs to the cytochrome P450 family.</text>
</comment>
<dbReference type="GO" id="GO:0020037">
    <property type="term" value="F:heme binding"/>
    <property type="evidence" value="ECO:0007669"/>
    <property type="project" value="InterPro"/>
</dbReference>
<evidence type="ECO:0000256" key="4">
    <source>
        <dbReference type="ARBA" id="ARBA00023004"/>
    </source>
</evidence>
<feature type="chain" id="PRO_5013357152" description="Cytochrome P450 monooxygenase" evidence="7">
    <location>
        <begin position="16"/>
        <end position="517"/>
    </location>
</feature>
<dbReference type="PRINTS" id="PR00385">
    <property type="entry name" value="P450"/>
</dbReference>
<dbReference type="RefSeq" id="XP_016631307.1">
    <property type="nucleotide sequence ID" value="XM_016777797.1"/>
</dbReference>
<keyword evidence="7" id="KW-0732">Signal</keyword>
<comment type="cofactor">
    <cofactor evidence="1 5">
        <name>heme</name>
        <dbReference type="ChEBI" id="CHEBI:30413"/>
    </cofactor>
</comment>
<evidence type="ECO:0000256" key="3">
    <source>
        <dbReference type="ARBA" id="ARBA00023002"/>
    </source>
</evidence>
<proteinExistence type="inferred from homology"/>
<dbReference type="Pfam" id="PF00067">
    <property type="entry name" value="p450"/>
    <property type="match status" value="2"/>
</dbReference>
<organism evidence="8 9">
    <name type="scientific">Fonsecaea multimorphosa CBS 102226</name>
    <dbReference type="NCBI Taxonomy" id="1442371"/>
    <lineage>
        <taxon>Eukaryota</taxon>
        <taxon>Fungi</taxon>
        <taxon>Dikarya</taxon>
        <taxon>Ascomycota</taxon>
        <taxon>Pezizomycotina</taxon>
        <taxon>Eurotiomycetes</taxon>
        <taxon>Chaetothyriomycetidae</taxon>
        <taxon>Chaetothyriales</taxon>
        <taxon>Herpotrichiellaceae</taxon>
        <taxon>Fonsecaea</taxon>
    </lineage>
</organism>
<dbReference type="STRING" id="1442371.A0A0D2K2A7"/>
<dbReference type="SUPFAM" id="SSF48264">
    <property type="entry name" value="Cytochrome P450"/>
    <property type="match status" value="1"/>
</dbReference>